<organism evidence="2 3">
    <name type="scientific">Batillaria attramentaria</name>
    <dbReference type="NCBI Taxonomy" id="370345"/>
    <lineage>
        <taxon>Eukaryota</taxon>
        <taxon>Metazoa</taxon>
        <taxon>Spiralia</taxon>
        <taxon>Lophotrochozoa</taxon>
        <taxon>Mollusca</taxon>
        <taxon>Gastropoda</taxon>
        <taxon>Caenogastropoda</taxon>
        <taxon>Sorbeoconcha</taxon>
        <taxon>Cerithioidea</taxon>
        <taxon>Batillariidae</taxon>
        <taxon>Batillaria</taxon>
    </lineage>
</organism>
<comment type="caution">
    <text evidence="2">The sequence shown here is derived from an EMBL/GenBank/DDBJ whole genome shotgun (WGS) entry which is preliminary data.</text>
</comment>
<proteinExistence type="predicted"/>
<gene>
    <name evidence="2" type="ORF">BaRGS_00001813</name>
</gene>
<evidence type="ECO:0000256" key="1">
    <source>
        <dbReference type="SAM" id="MobiDB-lite"/>
    </source>
</evidence>
<feature type="region of interest" description="Disordered" evidence="1">
    <location>
        <begin position="1"/>
        <end position="51"/>
    </location>
</feature>
<accession>A0ABD0M626</accession>
<dbReference type="Proteomes" id="UP001519460">
    <property type="component" value="Unassembled WGS sequence"/>
</dbReference>
<sequence length="51" mass="5818">MSRKSSGCDYEYDVQTPNPRGPYTVRTPAVEGPSTQINQSFRRSIKRVNSR</sequence>
<protein>
    <submittedName>
        <fullName evidence="2">Uncharacterized protein</fullName>
    </submittedName>
</protein>
<dbReference type="AlphaFoldDB" id="A0ABD0M626"/>
<evidence type="ECO:0000313" key="3">
    <source>
        <dbReference type="Proteomes" id="UP001519460"/>
    </source>
</evidence>
<feature type="non-terminal residue" evidence="2">
    <location>
        <position position="51"/>
    </location>
</feature>
<name>A0ABD0M626_9CAEN</name>
<evidence type="ECO:0000313" key="2">
    <source>
        <dbReference type="EMBL" id="KAK7506962.1"/>
    </source>
</evidence>
<feature type="compositionally biased region" description="Polar residues" evidence="1">
    <location>
        <begin position="33"/>
        <end position="42"/>
    </location>
</feature>
<reference evidence="2 3" key="1">
    <citation type="journal article" date="2023" name="Sci. Data">
        <title>Genome assembly of the Korean intertidal mud-creeper Batillaria attramentaria.</title>
        <authorList>
            <person name="Patra A.K."/>
            <person name="Ho P.T."/>
            <person name="Jun S."/>
            <person name="Lee S.J."/>
            <person name="Kim Y."/>
            <person name="Won Y.J."/>
        </authorList>
    </citation>
    <scope>NUCLEOTIDE SEQUENCE [LARGE SCALE GENOMIC DNA]</scope>
    <source>
        <strain evidence="2">Wonlab-2016</strain>
    </source>
</reference>
<keyword evidence="3" id="KW-1185">Reference proteome</keyword>
<dbReference type="EMBL" id="JACVVK020000005">
    <property type="protein sequence ID" value="KAK7506962.1"/>
    <property type="molecule type" value="Genomic_DNA"/>
</dbReference>